<name>A0ABM1BXP0_LIMPO</name>
<dbReference type="RefSeq" id="XP_022258528.1">
    <property type="nucleotide sequence ID" value="XM_022402820.1"/>
</dbReference>
<evidence type="ECO:0000256" key="1">
    <source>
        <dbReference type="SAM" id="Phobius"/>
    </source>
</evidence>
<organism evidence="2 3">
    <name type="scientific">Limulus polyphemus</name>
    <name type="common">Atlantic horseshoe crab</name>
    <dbReference type="NCBI Taxonomy" id="6850"/>
    <lineage>
        <taxon>Eukaryota</taxon>
        <taxon>Metazoa</taxon>
        <taxon>Ecdysozoa</taxon>
        <taxon>Arthropoda</taxon>
        <taxon>Chelicerata</taxon>
        <taxon>Merostomata</taxon>
        <taxon>Xiphosura</taxon>
        <taxon>Limulidae</taxon>
        <taxon>Limulus</taxon>
    </lineage>
</organism>
<dbReference type="GeneID" id="106474507"/>
<keyword evidence="1" id="KW-1133">Transmembrane helix</keyword>
<keyword evidence="1" id="KW-0472">Membrane</keyword>
<keyword evidence="1" id="KW-0812">Transmembrane</keyword>
<evidence type="ECO:0000313" key="6">
    <source>
        <dbReference type="RefSeq" id="XP_022258528.1"/>
    </source>
</evidence>
<accession>A0ABM1BXP0</accession>
<evidence type="ECO:0000313" key="2">
    <source>
        <dbReference type="Proteomes" id="UP000694941"/>
    </source>
</evidence>
<keyword evidence="2" id="KW-1185">Reference proteome</keyword>
<proteinExistence type="predicted"/>
<sequence length="210" mass="22671">MTQRTTVQWSTSISDAVLCVSGLFAIHRLHSFSDNWFFHLVATSAQLEDTPLCGILGFLTIVIASCLGILRFGVPNCPTGLVNLHKKASWFAGIGGMSLLAAQLNFLYQHINAAYLHLLDVVVVLLASIVLPSKLSSTLQQLQEVGAVLSLWILSVTQENWVGMLGTEVLIVAVIIIGTEGRCLGMPSVDAFHYTLACSLYLLSRALAEG</sequence>
<protein>
    <submittedName>
        <fullName evidence="3 4">Uncharacterized protein LOC106474507</fullName>
    </submittedName>
</protein>
<feature type="transmembrane region" description="Helical" evidence="1">
    <location>
        <begin position="161"/>
        <end position="179"/>
    </location>
</feature>
<gene>
    <name evidence="3 4 5 6" type="primary">LOC106474507</name>
</gene>
<reference evidence="3 4" key="1">
    <citation type="submission" date="2025-05" db="UniProtKB">
        <authorList>
            <consortium name="RefSeq"/>
        </authorList>
    </citation>
    <scope>IDENTIFICATION</scope>
    <source>
        <tissue evidence="3 4">Muscle</tissue>
    </source>
</reference>
<evidence type="ECO:0000313" key="3">
    <source>
        <dbReference type="RefSeq" id="XP_013790653.1"/>
    </source>
</evidence>
<feature type="transmembrane region" description="Helical" evidence="1">
    <location>
        <begin position="114"/>
        <end position="131"/>
    </location>
</feature>
<dbReference type="RefSeq" id="XP_022258527.1">
    <property type="nucleotide sequence ID" value="XM_022402819.1"/>
</dbReference>
<feature type="transmembrane region" description="Helical" evidence="1">
    <location>
        <begin position="50"/>
        <end position="70"/>
    </location>
</feature>
<evidence type="ECO:0000313" key="5">
    <source>
        <dbReference type="RefSeq" id="XP_022258527.1"/>
    </source>
</evidence>
<feature type="transmembrane region" description="Helical" evidence="1">
    <location>
        <begin position="90"/>
        <end position="108"/>
    </location>
</feature>
<dbReference type="RefSeq" id="XP_013790654.1">
    <property type="nucleotide sequence ID" value="XM_013935200.2"/>
</dbReference>
<dbReference type="RefSeq" id="XP_013790653.1">
    <property type="nucleotide sequence ID" value="XM_013935199.2"/>
</dbReference>
<dbReference type="Proteomes" id="UP000694941">
    <property type="component" value="Unplaced"/>
</dbReference>
<evidence type="ECO:0000313" key="4">
    <source>
        <dbReference type="RefSeq" id="XP_013790654.1"/>
    </source>
</evidence>